<proteinExistence type="predicted"/>
<organism evidence="2 3">
    <name type="scientific">Bacteroides cellulosilyticus</name>
    <dbReference type="NCBI Taxonomy" id="246787"/>
    <lineage>
        <taxon>Bacteria</taxon>
        <taxon>Pseudomonadati</taxon>
        <taxon>Bacteroidota</taxon>
        <taxon>Bacteroidia</taxon>
        <taxon>Bacteroidales</taxon>
        <taxon>Bacteroidaceae</taxon>
        <taxon>Bacteroides</taxon>
    </lineage>
</organism>
<gene>
    <name evidence="2" type="ORF">F2Y81_15475</name>
</gene>
<dbReference type="InterPro" id="IPR036086">
    <property type="entry name" value="ParB/Sulfiredoxin_sf"/>
</dbReference>
<evidence type="ECO:0000313" key="2">
    <source>
        <dbReference type="EMBL" id="KAA5416556.1"/>
    </source>
</evidence>
<protein>
    <recommendedName>
        <fullName evidence="1">ParB-like N-terminal domain-containing protein</fullName>
    </recommendedName>
</protein>
<sequence>MEEVSKYQKFETKTIKRSEIANAEYNPRRISDSAKKKLRDNIKRVGLLDTIVVNRNTMNIVSGHQRVAILDSLERNKDYSLTVSMVDLSEKEEKEQNIFFNNSKAQGEFDTDVLASMLSDIDFECAGLDLNDVGILGVEVDLPLIEEPSEVDKEVMKLNNEIYDNKREMRKAVINHSQTKNEESVDTFVVLTFSNQSNKEVFLQRFGFRPQEKYIKGEVLSDMVERVD</sequence>
<dbReference type="Gene3D" id="3.90.1530.10">
    <property type="entry name" value="Conserved hypothetical protein from pyrococcus furiosus pfu- 392566-001, ParB domain"/>
    <property type="match status" value="1"/>
</dbReference>
<evidence type="ECO:0000259" key="1">
    <source>
        <dbReference type="SMART" id="SM00470"/>
    </source>
</evidence>
<dbReference type="EMBL" id="VVYV01000026">
    <property type="protein sequence ID" value="KAA5416556.1"/>
    <property type="molecule type" value="Genomic_DNA"/>
</dbReference>
<dbReference type="AlphaFoldDB" id="A0A642PUI2"/>
<evidence type="ECO:0000313" key="3">
    <source>
        <dbReference type="Proteomes" id="UP000448877"/>
    </source>
</evidence>
<reference evidence="2 3" key="1">
    <citation type="journal article" date="2019" name="Nat. Med.">
        <title>A library of human gut bacterial isolates paired with longitudinal multiomics data enables mechanistic microbiome research.</title>
        <authorList>
            <person name="Poyet M."/>
            <person name="Groussin M."/>
            <person name="Gibbons S.M."/>
            <person name="Avila-Pacheco J."/>
            <person name="Jiang X."/>
            <person name="Kearney S.M."/>
            <person name="Perrotta A.R."/>
            <person name="Berdy B."/>
            <person name="Zhao S."/>
            <person name="Lieberman T.D."/>
            <person name="Swanson P.K."/>
            <person name="Smith M."/>
            <person name="Roesemann S."/>
            <person name="Alexander J.E."/>
            <person name="Rich S.A."/>
            <person name="Livny J."/>
            <person name="Vlamakis H."/>
            <person name="Clish C."/>
            <person name="Bullock K."/>
            <person name="Deik A."/>
            <person name="Scott J."/>
            <person name="Pierce K.A."/>
            <person name="Xavier R.J."/>
            <person name="Alm E.J."/>
        </authorList>
    </citation>
    <scope>NUCLEOTIDE SEQUENCE [LARGE SCALE GENOMIC DNA]</scope>
    <source>
        <strain evidence="2 3">BIOML-A6</strain>
    </source>
</reference>
<name>A0A642PUI2_9BACE</name>
<comment type="caution">
    <text evidence="2">The sequence shown here is derived from an EMBL/GenBank/DDBJ whole genome shotgun (WGS) entry which is preliminary data.</text>
</comment>
<dbReference type="Proteomes" id="UP000448877">
    <property type="component" value="Unassembled WGS sequence"/>
</dbReference>
<dbReference type="InterPro" id="IPR003115">
    <property type="entry name" value="ParB_N"/>
</dbReference>
<feature type="domain" description="ParB-like N-terminal" evidence="1">
    <location>
        <begin position="13"/>
        <end position="102"/>
    </location>
</feature>
<accession>A0A642PUI2</accession>
<dbReference type="SMART" id="SM00470">
    <property type="entry name" value="ParB"/>
    <property type="match status" value="1"/>
</dbReference>
<dbReference type="Pfam" id="PF02195">
    <property type="entry name" value="ParB_N"/>
    <property type="match status" value="1"/>
</dbReference>
<dbReference type="RefSeq" id="WP_149920104.1">
    <property type="nucleotide sequence ID" value="NZ_VVYV01000026.1"/>
</dbReference>
<dbReference type="SUPFAM" id="SSF110849">
    <property type="entry name" value="ParB/Sulfiredoxin"/>
    <property type="match status" value="1"/>
</dbReference>